<sequence length="1121" mass="125578">MDVSACSGGLDPARLAKAPQLLRSASQAMEGLAADIHSSGGSGRKCAPGASRCGGKTAAPILEVLEAYLLEIWGISAAAEYKALALQARDAFYFNQDLQDTVDCRRFHSSNPSRVQFKPLPALRWCGWHCLPFGIVAPKPPKKIVKDIKVVNQETRKIGDLLDKGEDGSSRRRPPPPRMPDSSREILQTRVFIGRDKDKDDIVQMLIQPCANSVICVVGDAGIGKTTIAQMVFSDATVREHFDVKCWVSVSSSSNKMELAAEILRSVLPAWDGSADKMVDFQMLQSELRRALTSKRYLIVLDDVWNITDETWMDMLAPLQSADTGSRIMATSRMDTMPHIFRASQLYTLNPLKSEDCWALLKEHALPSDPCNVYQELHPIGKQIAEKINGSPLAAKLVGGLLGDTRSKIHWMNIMEKGLQDNAVFSALRLSYKYLPVHLKRCFAYCSLFPEDYKFDPAHLFRLWIAEGFVQPQDRAEKRMEDIAREYFDQLLSRSFFQEIKLGSKTYYLVHGLLHDLARSVAAEDCFRIDDGTNCDIPLTVRHLSVTMNSLPALTSFRSLKELRTLLIRPSLPSNSSCSQEDFAVNLKDILEKSKQLRVLDLSCFNSKELPQCIDDLLHLRYLSIHGSIQRLPESIGKLLHLQVLCFTGKCSFDKLPESVTMLVNLRHLLVETKCTAGLAGIGRLANLQGSLEFHIEKREGHRLEELRNINGLHGLLKIKGLENVSSYEEACKAELNKKTHINSLNLEWSSASRNNPPPADAKVLEGLKPHQDIKVLNLRRYCGNRAPSWLPLLQQLRSLHLTNCRSLTMLPPLGHLGSLRHLHMTELCAVDRIGHEFYGTGDVAFPSLNFLEFDDFPMLHGWSGIAHGKSFPCLERLIIMDCPELVKIPPFPPTTCEVTIERTQFLPYMRLAPFSSSSEKLQLDVCTTSVHFNGLLHEKHREAIVALNISGAEQVVATEEIGSLVSLQRLQLSRCNFTDQNFSRFLQVLPCLLSLEIVDLPNMISLPAAETLKFCTMLTELSIRNCQLLHSLSSLQYFDSLKVLVIERCPKITATSFPLNFRSLSSLKVLRISYCSELQSLPAYGLPSSLETLHIIGCHPELSKQSRNRAGHYVETCFGT</sequence>
<dbReference type="Gramene" id="TraesMAC2B03G00829300.1">
    <property type="protein sequence ID" value="TraesMAC2B03G00829300.1.CDS1"/>
    <property type="gene ID" value="TraesMAC2B03G00829300"/>
</dbReference>
<keyword evidence="2" id="KW-0611">Plant defense</keyword>
<evidence type="ECO:0000313" key="6">
    <source>
        <dbReference type="Proteomes" id="UP000019116"/>
    </source>
</evidence>
<dbReference type="Gramene" id="TraesCS2B02G044700.1">
    <property type="protein sequence ID" value="TraesCS2B02G044700.1.cds1"/>
    <property type="gene ID" value="TraesCS2B02G044700"/>
</dbReference>
<dbReference type="Gene3D" id="3.80.10.10">
    <property type="entry name" value="Ribonuclease Inhibitor"/>
    <property type="match status" value="2"/>
</dbReference>
<dbReference type="Gene3D" id="1.10.10.10">
    <property type="entry name" value="Winged helix-like DNA-binding domain superfamily/Winged helix DNA-binding domain"/>
    <property type="match status" value="1"/>
</dbReference>
<dbReference type="SMART" id="SM00382">
    <property type="entry name" value="AAA"/>
    <property type="match status" value="1"/>
</dbReference>
<reference evidence="5" key="2">
    <citation type="submission" date="2018-10" db="UniProtKB">
        <authorList>
            <consortium name="EnsemblPlants"/>
        </authorList>
    </citation>
    <scope>IDENTIFICATION</scope>
</reference>
<feature type="compositionally biased region" description="Basic and acidic residues" evidence="3">
    <location>
        <begin position="161"/>
        <end position="170"/>
    </location>
</feature>
<dbReference type="GO" id="GO:0043531">
    <property type="term" value="F:ADP binding"/>
    <property type="evidence" value="ECO:0007669"/>
    <property type="project" value="InterPro"/>
</dbReference>
<dbReference type="Gene3D" id="3.40.50.300">
    <property type="entry name" value="P-loop containing nucleotide triphosphate hydrolases"/>
    <property type="match status" value="1"/>
</dbReference>
<dbReference type="SMR" id="A0A3B6BXK7"/>
<dbReference type="Gramene" id="TraesPARA_EIv1.0_0612860.1">
    <property type="protein sequence ID" value="TraesPARA_EIv1.0_0612860.1.CDS1"/>
    <property type="gene ID" value="TraesPARA_EIv1.0_0612860"/>
</dbReference>
<gene>
    <name evidence="5" type="primary">LOC123043205</name>
</gene>
<dbReference type="PRINTS" id="PR00364">
    <property type="entry name" value="DISEASERSIST"/>
</dbReference>
<evidence type="ECO:0000313" key="5">
    <source>
        <dbReference type="EnsemblPlants" id="TraesCS2B02G044700.1.cds1"/>
    </source>
</evidence>
<dbReference type="Gramene" id="TraesWEE_scaffold_044201_01G000100.1">
    <property type="protein sequence ID" value="TraesWEE_scaffold_044201_01G000100.1"/>
    <property type="gene ID" value="TraesWEE_scaffold_044201_01G000100"/>
</dbReference>
<dbReference type="SUPFAM" id="SSF52047">
    <property type="entry name" value="RNI-like"/>
    <property type="match status" value="1"/>
</dbReference>
<keyword evidence="6" id="KW-1185">Reference proteome</keyword>
<dbReference type="AlphaFoldDB" id="A0A3B6BXK7"/>
<dbReference type="SUPFAM" id="SSF52540">
    <property type="entry name" value="P-loop containing nucleoside triphosphate hydrolases"/>
    <property type="match status" value="1"/>
</dbReference>
<dbReference type="OMA" id="CETINCA"/>
<organism evidence="5">
    <name type="scientific">Triticum aestivum</name>
    <name type="common">Wheat</name>
    <dbReference type="NCBI Taxonomy" id="4565"/>
    <lineage>
        <taxon>Eukaryota</taxon>
        <taxon>Viridiplantae</taxon>
        <taxon>Streptophyta</taxon>
        <taxon>Embryophyta</taxon>
        <taxon>Tracheophyta</taxon>
        <taxon>Spermatophyta</taxon>
        <taxon>Magnoliopsida</taxon>
        <taxon>Liliopsida</taxon>
        <taxon>Poales</taxon>
        <taxon>Poaceae</taxon>
        <taxon>BOP clade</taxon>
        <taxon>Pooideae</taxon>
        <taxon>Triticodae</taxon>
        <taxon>Triticeae</taxon>
        <taxon>Triticinae</taxon>
        <taxon>Triticum</taxon>
    </lineage>
</organism>
<dbReference type="InterPro" id="IPR003593">
    <property type="entry name" value="AAA+_ATPase"/>
</dbReference>
<dbReference type="InterPro" id="IPR044974">
    <property type="entry name" value="Disease_R_plants"/>
</dbReference>
<dbReference type="InterPro" id="IPR056789">
    <property type="entry name" value="LRR_R13L1-DRL21"/>
</dbReference>
<dbReference type="Gene3D" id="1.10.8.430">
    <property type="entry name" value="Helical domain of apoptotic protease-activating factors"/>
    <property type="match status" value="1"/>
</dbReference>
<feature type="region of interest" description="Disordered" evidence="3">
    <location>
        <begin position="161"/>
        <end position="183"/>
    </location>
</feature>
<dbReference type="InterPro" id="IPR027417">
    <property type="entry name" value="P-loop_NTPase"/>
</dbReference>
<dbReference type="InterPro" id="IPR058922">
    <property type="entry name" value="WHD_DRP"/>
</dbReference>
<evidence type="ECO:0000256" key="3">
    <source>
        <dbReference type="SAM" id="MobiDB-lite"/>
    </source>
</evidence>
<dbReference type="FunFam" id="1.10.10.10:FF:000322">
    <property type="entry name" value="Probable disease resistance protein At1g63360"/>
    <property type="match status" value="1"/>
</dbReference>
<reference evidence="5" key="1">
    <citation type="submission" date="2018-08" db="EMBL/GenBank/DDBJ databases">
        <authorList>
            <person name="Rossello M."/>
        </authorList>
    </citation>
    <scope>NUCLEOTIDE SEQUENCE [LARGE SCALE GENOMIC DNA]</scope>
    <source>
        <strain evidence="5">cv. Chinese Spring</strain>
    </source>
</reference>
<protein>
    <recommendedName>
        <fullName evidence="4">AAA+ ATPase domain-containing protein</fullName>
    </recommendedName>
</protein>
<dbReference type="STRING" id="4565.A0A3B6BXK7"/>
<dbReference type="Gramene" id="TraesJUL2B03G00836490.1">
    <property type="protein sequence ID" value="TraesJUL2B03G00836490.1.CDS1"/>
    <property type="gene ID" value="TraesJUL2B03G00836490"/>
</dbReference>
<dbReference type="PaxDb" id="4565-Traes_2BS_205406A4A.1"/>
<dbReference type="Gramene" id="TraesKAR2B01G0021500.1">
    <property type="protein sequence ID" value="cds.TraesKAR2B01G0021500.1"/>
    <property type="gene ID" value="TraesKAR2B01G0021500"/>
</dbReference>
<evidence type="ECO:0000259" key="4">
    <source>
        <dbReference type="SMART" id="SM00382"/>
    </source>
</evidence>
<dbReference type="GO" id="GO:0042742">
    <property type="term" value="P:defense response to bacterium"/>
    <property type="evidence" value="ECO:0007669"/>
    <property type="project" value="UniProtKB-ARBA"/>
</dbReference>
<dbReference type="Pfam" id="PF25019">
    <property type="entry name" value="LRR_R13L1-DRL21"/>
    <property type="match status" value="1"/>
</dbReference>
<accession>A0A3B6BXK7</accession>
<dbReference type="SUPFAM" id="SSF52058">
    <property type="entry name" value="L domain-like"/>
    <property type="match status" value="1"/>
</dbReference>
<dbReference type="Gramene" id="TraesROB_scaffold_014138_01G000200.1">
    <property type="protein sequence ID" value="TraesROB_scaffold_014138_01G000200.1"/>
    <property type="gene ID" value="TraesROB_scaffold_014138_01G000200"/>
</dbReference>
<dbReference type="PANTHER" id="PTHR23155:SF1176">
    <property type="entry name" value="OS04G0111900 PROTEIN"/>
    <property type="match status" value="1"/>
</dbReference>
<dbReference type="Gramene" id="TraesNOR2B03G00842200.1">
    <property type="protein sequence ID" value="TraesNOR2B03G00842200.1.CDS1"/>
    <property type="gene ID" value="TraesNOR2B03G00842200"/>
</dbReference>
<dbReference type="OrthoDB" id="636754at2759"/>
<dbReference type="Gramene" id="TraesJAG2B03G00831300.1">
    <property type="protein sequence ID" value="TraesJAG2B03G00831300.1.CDS1"/>
    <property type="gene ID" value="TraesJAG2B03G00831300"/>
</dbReference>
<dbReference type="EnsemblPlants" id="TraesCS2B02G044700.1">
    <property type="protein sequence ID" value="TraesCS2B02G044700.1.cds1"/>
    <property type="gene ID" value="TraesCS2B02G044700"/>
</dbReference>
<dbReference type="Gramene" id="TraesSYM2B03G00841510.1">
    <property type="protein sequence ID" value="TraesSYM2B03G00841510.1.CDS1"/>
    <property type="gene ID" value="TraesSYM2B03G00841510"/>
</dbReference>
<keyword evidence="1" id="KW-0677">Repeat</keyword>
<feature type="domain" description="AAA+ ATPase" evidence="4">
    <location>
        <begin position="211"/>
        <end position="352"/>
    </location>
</feature>
<dbReference type="Gramene" id="TraesSTA2B03G00831930.1">
    <property type="protein sequence ID" value="TraesSTA2B03G00831930.1.CDS1"/>
    <property type="gene ID" value="TraesSTA2B03G00831930"/>
</dbReference>
<name>A0A3B6BXK7_WHEAT</name>
<evidence type="ECO:0000256" key="1">
    <source>
        <dbReference type="ARBA" id="ARBA00022737"/>
    </source>
</evidence>
<dbReference type="Gramene" id="TraesSTA2B03G00831930.2">
    <property type="protein sequence ID" value="TraesSTA2B03G00831930.2.CDS1"/>
    <property type="gene ID" value="TraesSTA2B03G00831930"/>
</dbReference>
<dbReference type="GO" id="GO:0002758">
    <property type="term" value="P:innate immune response-activating signaling pathway"/>
    <property type="evidence" value="ECO:0007669"/>
    <property type="project" value="UniProtKB-ARBA"/>
</dbReference>
<evidence type="ECO:0000256" key="2">
    <source>
        <dbReference type="ARBA" id="ARBA00022821"/>
    </source>
</evidence>
<dbReference type="InterPro" id="IPR032675">
    <property type="entry name" value="LRR_dom_sf"/>
</dbReference>
<dbReference type="Proteomes" id="UP000019116">
    <property type="component" value="Chromosome 2B"/>
</dbReference>
<proteinExistence type="predicted"/>
<dbReference type="PANTHER" id="PTHR23155">
    <property type="entry name" value="DISEASE RESISTANCE PROTEIN RP"/>
    <property type="match status" value="1"/>
</dbReference>
<dbReference type="InterPro" id="IPR042197">
    <property type="entry name" value="Apaf_helical"/>
</dbReference>
<dbReference type="Gramene" id="TraesARI2B03G00838820.1">
    <property type="protein sequence ID" value="TraesARI2B03G00838820.1.CDS1"/>
    <property type="gene ID" value="TraesARI2B03G00838820"/>
</dbReference>
<dbReference type="Pfam" id="PF23559">
    <property type="entry name" value="WHD_DRP"/>
    <property type="match status" value="1"/>
</dbReference>
<dbReference type="GO" id="GO:0009626">
    <property type="term" value="P:plant-type hypersensitive response"/>
    <property type="evidence" value="ECO:0007669"/>
    <property type="project" value="UniProtKB-ARBA"/>
</dbReference>
<dbReference type="InterPro" id="IPR036388">
    <property type="entry name" value="WH-like_DNA-bd_sf"/>
</dbReference>
<dbReference type="Gramene" id="TraesLAC2B03G00827070.1">
    <property type="protein sequence ID" value="TraesLAC2B03G00827070.1.CDS1"/>
    <property type="gene ID" value="TraesLAC2B03G00827070"/>
</dbReference>
<dbReference type="Gramene" id="TraesCLE_scaffold_005813_01G000500.1">
    <property type="protein sequence ID" value="TraesCLE_scaffold_005813_01G000500.1"/>
    <property type="gene ID" value="TraesCLE_scaffold_005813_01G000500"/>
</dbReference>
<dbReference type="InterPro" id="IPR002182">
    <property type="entry name" value="NB-ARC"/>
</dbReference>
<dbReference type="Pfam" id="PF00931">
    <property type="entry name" value="NB-ARC"/>
    <property type="match status" value="1"/>
</dbReference>